<dbReference type="AlphaFoldDB" id="A0AAV4A1Y4"/>
<feature type="domain" description="PH" evidence="2">
    <location>
        <begin position="18"/>
        <end position="109"/>
    </location>
</feature>
<dbReference type="EMBL" id="BLXT01003182">
    <property type="protein sequence ID" value="GFO00930.1"/>
    <property type="molecule type" value="Genomic_DNA"/>
</dbReference>
<gene>
    <name evidence="3" type="ORF">PoB_002743500</name>
</gene>
<dbReference type="Gene3D" id="2.30.29.30">
    <property type="entry name" value="Pleckstrin-homology domain (PH domain)/Phosphotyrosine-binding domain (PTB)"/>
    <property type="match status" value="1"/>
</dbReference>
<protein>
    <recommendedName>
        <fullName evidence="2">PH domain-containing protein</fullName>
    </recommendedName>
</protein>
<feature type="region of interest" description="Disordered" evidence="1">
    <location>
        <begin position="125"/>
        <end position="187"/>
    </location>
</feature>
<name>A0AAV4A1Y4_9GAST</name>
<reference evidence="3 4" key="1">
    <citation type="journal article" date="2021" name="Elife">
        <title>Chloroplast acquisition without the gene transfer in kleptoplastic sea slugs, Plakobranchus ocellatus.</title>
        <authorList>
            <person name="Maeda T."/>
            <person name="Takahashi S."/>
            <person name="Yoshida T."/>
            <person name="Shimamura S."/>
            <person name="Takaki Y."/>
            <person name="Nagai Y."/>
            <person name="Toyoda A."/>
            <person name="Suzuki Y."/>
            <person name="Arimoto A."/>
            <person name="Ishii H."/>
            <person name="Satoh N."/>
            <person name="Nishiyama T."/>
            <person name="Hasebe M."/>
            <person name="Maruyama T."/>
            <person name="Minagawa J."/>
            <person name="Obokata J."/>
            <person name="Shigenobu S."/>
        </authorList>
    </citation>
    <scope>NUCLEOTIDE SEQUENCE [LARGE SCALE GENOMIC DNA]</scope>
</reference>
<dbReference type="SUPFAM" id="SSF50729">
    <property type="entry name" value="PH domain-like"/>
    <property type="match status" value="1"/>
</dbReference>
<accession>A0AAV4A1Y4</accession>
<proteinExistence type="predicted"/>
<organism evidence="3 4">
    <name type="scientific">Plakobranchus ocellatus</name>
    <dbReference type="NCBI Taxonomy" id="259542"/>
    <lineage>
        <taxon>Eukaryota</taxon>
        <taxon>Metazoa</taxon>
        <taxon>Spiralia</taxon>
        <taxon>Lophotrochozoa</taxon>
        <taxon>Mollusca</taxon>
        <taxon>Gastropoda</taxon>
        <taxon>Heterobranchia</taxon>
        <taxon>Euthyneura</taxon>
        <taxon>Panpulmonata</taxon>
        <taxon>Sacoglossa</taxon>
        <taxon>Placobranchoidea</taxon>
        <taxon>Plakobranchidae</taxon>
        <taxon>Plakobranchus</taxon>
    </lineage>
</organism>
<evidence type="ECO:0000313" key="4">
    <source>
        <dbReference type="Proteomes" id="UP000735302"/>
    </source>
</evidence>
<dbReference type="Proteomes" id="UP000735302">
    <property type="component" value="Unassembled WGS sequence"/>
</dbReference>
<sequence>MAGNIYNEYGTTDVSFEPDIEGYLVEKFKLMRNVRTWCSLQGPTLYLQKNQGGVMNTVDMATEVQHVRPLSDACQFEIIGKKGKHIFICPSTNECTNWVTALNRAMSLRTNGVGRSFFHASPAPYEEENPYALPSDDENQQNAVASDSEKKANASQQSTYEDVEISPSDTGQMNTDCSETEAPPLPPMTARRQEPVSSFQGTAPSANEEYSDAFSVKTATVSVETDAKGFQNPEAGACSVQFSPEPDVANPEEVITLRSRKSLTPSFVPDIGITEDCSGCTENGPDDDNEDSVDGEIYTDAFTELDLALTCQESPDLELKYQLTADDYQPLEQLRECLANNSCFLEKFSHQRFLLDPEENPIDHIKGFLQQLQL</sequence>
<evidence type="ECO:0000259" key="2">
    <source>
        <dbReference type="SMART" id="SM00233"/>
    </source>
</evidence>
<dbReference type="CDD" id="cd00821">
    <property type="entry name" value="PH"/>
    <property type="match status" value="1"/>
</dbReference>
<keyword evidence="4" id="KW-1185">Reference proteome</keyword>
<dbReference type="SMART" id="SM00233">
    <property type="entry name" value="PH"/>
    <property type="match status" value="1"/>
</dbReference>
<evidence type="ECO:0000256" key="1">
    <source>
        <dbReference type="SAM" id="MobiDB-lite"/>
    </source>
</evidence>
<evidence type="ECO:0000313" key="3">
    <source>
        <dbReference type="EMBL" id="GFO00930.1"/>
    </source>
</evidence>
<comment type="caution">
    <text evidence="3">The sequence shown here is derived from an EMBL/GenBank/DDBJ whole genome shotgun (WGS) entry which is preliminary data.</text>
</comment>
<feature type="compositionally biased region" description="Acidic residues" evidence="1">
    <location>
        <begin position="125"/>
        <end position="139"/>
    </location>
</feature>
<dbReference type="InterPro" id="IPR011993">
    <property type="entry name" value="PH-like_dom_sf"/>
</dbReference>
<dbReference type="InterPro" id="IPR001849">
    <property type="entry name" value="PH_domain"/>
</dbReference>
<feature type="compositionally biased region" description="Polar residues" evidence="1">
    <location>
        <begin position="167"/>
        <end position="177"/>
    </location>
</feature>